<dbReference type="SMART" id="SM00237">
    <property type="entry name" value="Calx_beta"/>
    <property type="match status" value="1"/>
</dbReference>
<keyword evidence="5" id="KW-0677">Repeat</keyword>
<dbReference type="Pfam" id="PF03425">
    <property type="entry name" value="CBM_11"/>
    <property type="match status" value="1"/>
</dbReference>
<dbReference type="InterPro" id="IPR008979">
    <property type="entry name" value="Galactose-bd-like_sf"/>
</dbReference>
<dbReference type="Pfam" id="PF01915">
    <property type="entry name" value="Glyco_hydro_3_C"/>
    <property type="match status" value="1"/>
</dbReference>
<evidence type="ECO:0000256" key="2">
    <source>
        <dbReference type="ARBA" id="ARBA00005336"/>
    </source>
</evidence>
<comment type="caution">
    <text evidence="12">The sequence shown here is derived from an EMBL/GenBank/DDBJ whole genome shotgun (WGS) entry which is preliminary data.</text>
</comment>
<dbReference type="PANTHER" id="PTHR30620:SF16">
    <property type="entry name" value="LYSOSOMAL BETA GLUCOSIDASE"/>
    <property type="match status" value="1"/>
</dbReference>
<dbReference type="SUPFAM" id="SSF51445">
    <property type="entry name" value="(Trans)glycosidases"/>
    <property type="match status" value="1"/>
</dbReference>
<dbReference type="PROSITE" id="PS00775">
    <property type="entry name" value="GLYCOSYL_HYDROL_F3"/>
    <property type="match status" value="1"/>
</dbReference>
<dbReference type="InterPro" id="IPR051915">
    <property type="entry name" value="Cellulose_Degrad_GH3"/>
</dbReference>
<dbReference type="PANTHER" id="PTHR30620">
    <property type="entry name" value="PERIPLASMIC BETA-GLUCOSIDASE-RELATED"/>
    <property type="match status" value="1"/>
</dbReference>
<keyword evidence="4 10" id="KW-0732">Signal</keyword>
<dbReference type="Gene3D" id="3.40.50.1700">
    <property type="entry name" value="Glycoside hydrolase family 3 C-terminal domain"/>
    <property type="match status" value="1"/>
</dbReference>
<evidence type="ECO:0000313" key="12">
    <source>
        <dbReference type="EMBL" id="MCP2349689.1"/>
    </source>
</evidence>
<keyword evidence="13" id="KW-1185">Reference proteome</keyword>
<evidence type="ECO:0000259" key="11">
    <source>
        <dbReference type="SMART" id="SM00237"/>
    </source>
</evidence>
<protein>
    <recommendedName>
        <fullName evidence="3">beta-glucosidase</fullName>
        <ecNumber evidence="3">3.2.1.21</ecNumber>
    </recommendedName>
</protein>
<dbReference type="Pfam" id="PF00933">
    <property type="entry name" value="Glyco_hydro_3"/>
    <property type="match status" value="1"/>
</dbReference>
<dbReference type="GO" id="GO:0008422">
    <property type="term" value="F:beta-glucosidase activity"/>
    <property type="evidence" value="ECO:0007669"/>
    <property type="project" value="UniProtKB-EC"/>
</dbReference>
<dbReference type="EMBL" id="JAMZEC010000001">
    <property type="protein sequence ID" value="MCP2349689.1"/>
    <property type="molecule type" value="Genomic_DNA"/>
</dbReference>
<dbReference type="Proteomes" id="UP001320766">
    <property type="component" value="Unassembled WGS sequence"/>
</dbReference>
<dbReference type="Pfam" id="PF03160">
    <property type="entry name" value="Calx-beta"/>
    <property type="match status" value="1"/>
</dbReference>
<dbReference type="InterPro" id="IPR036962">
    <property type="entry name" value="Glyco_hydro_3_N_sf"/>
</dbReference>
<keyword evidence="6 9" id="KW-0378">Hydrolase</keyword>
<dbReference type="SUPFAM" id="SSF52279">
    <property type="entry name" value="Beta-D-glucan exohydrolase, C-terminal domain"/>
    <property type="match status" value="1"/>
</dbReference>
<feature type="signal peptide" evidence="10">
    <location>
        <begin position="1"/>
        <end position="21"/>
    </location>
</feature>
<evidence type="ECO:0000256" key="10">
    <source>
        <dbReference type="SAM" id="SignalP"/>
    </source>
</evidence>
<proteinExistence type="inferred from homology"/>
<dbReference type="InterPro" id="IPR019800">
    <property type="entry name" value="Glyco_hydro_3_AS"/>
</dbReference>
<accession>A0ABT1K7U1</accession>
<keyword evidence="8 9" id="KW-0326">Glycosidase</keyword>
<sequence>MFRARSPLWAALALMAAMAVAAPSPPAVATTAAQPGEPVTLTDFETGGLPPGVGAWGNDGPSTPALTVEPAPDRPGAPAGNHALQAVYAVSQWGGWTHDLTATQDWSGYEGFSFWVKGTGSGQRIFFEIKDGGAGAGSSELFESSFTDDTAGWRQVRTPFADFVRRADYQPGGAPTDGDLDLVAMWGYSMRLPAAASGTLLWDDVQVYGTAPPRPVRLATDRPVYPVAEKGSAEVRVSISTATGAPLPADLKVDYRTGAGTATPGEDYTPAEGTLTFPAGTASGAAKSFTVRTLADRAPEVAETIPITLSGDGVRPPAEPPVVVIDAHGLPYLDARKPVRQRVADLLGRMTLEEKVGQMTQAERQALAAPGDIATRLLGSLLSGGGSTPTPNTPKAWADMVDAFQLQARRTRLQIPLVYGVDAVHGHNNVAGATIFPHNAGLGATRDPDLVEKAGAVTAREVRATGVPWDFAPCLCVSRDDRWGRAYESFSEDPSLVSRMTTIIDGLQRNGVLATAKHYVGDGGTVYGSSTSGDYTIDQGVTRVSRQELEAVHLAPFAEAVRRGVGAVMPSFSSVDLGQGPTKMHAHRELITDVLKGRLGFKGFVVSDWQAIDQIPGDYPSDVRTSINAGLDMIMVPYAYAEFESTLKAEVEAGRVPMSRVDDAVARILTQKFRLGLFEHPYADRSGLPDVGSAAHRAVARTAAARSQVLLKNDGGLLPLRRDAKVYVAGSNADDLGNQSGGWTITWQGSSGPITTGTTILSAIRSRAASVTWSRDASAPLAGHDVGVVVVGETPYAEGFGDVGRAGRTLDLSAADRAAVDRVCGAMKCVVLVVSGRPMVLGDLSRVTALVASWLPGTEGAGVADPLFGAVPYTGRLPFTWFRTAAQLPINVGDAAYDPLFPYGWGLRTDPGRDRLRALRDRLAGGDAAAKGAAVALTVALPERNWGADGTVRDSRVVLGALEAAAALLERSATDTYQQDDTLASVARDVAQATGRRPDLTARADQELAAGRVRQAVSLLAQAAR</sequence>
<gene>
    <name evidence="12" type="ORF">HD595_005811</name>
</gene>
<name>A0ABT1K7U1_9ACTN</name>
<dbReference type="InterPro" id="IPR017853">
    <property type="entry name" value="GH"/>
</dbReference>
<dbReference type="InterPro" id="IPR036881">
    <property type="entry name" value="Glyco_hydro_3_C_sf"/>
</dbReference>
<feature type="domain" description="Calx-beta" evidence="11">
    <location>
        <begin position="207"/>
        <end position="310"/>
    </location>
</feature>
<keyword evidence="7" id="KW-0106">Calcium</keyword>
<dbReference type="Gene3D" id="3.20.20.300">
    <property type="entry name" value="Glycoside hydrolase, family 3, N-terminal domain"/>
    <property type="match status" value="1"/>
</dbReference>
<evidence type="ECO:0000256" key="5">
    <source>
        <dbReference type="ARBA" id="ARBA00022737"/>
    </source>
</evidence>
<dbReference type="SUPFAM" id="SSF49785">
    <property type="entry name" value="Galactose-binding domain-like"/>
    <property type="match status" value="1"/>
</dbReference>
<dbReference type="RefSeq" id="WP_253774458.1">
    <property type="nucleotide sequence ID" value="NZ_BAAAVE010000021.1"/>
</dbReference>
<dbReference type="PRINTS" id="PR00133">
    <property type="entry name" value="GLHYDRLASE3"/>
</dbReference>
<comment type="catalytic activity">
    <reaction evidence="1">
        <text>Hydrolysis of terminal, non-reducing beta-D-glucosyl residues with release of beta-D-glucose.</text>
        <dbReference type="EC" id="3.2.1.21"/>
    </reaction>
</comment>
<reference evidence="12 13" key="1">
    <citation type="submission" date="2022-06" db="EMBL/GenBank/DDBJ databases">
        <title>Sequencing the genomes of 1000 actinobacteria strains.</title>
        <authorList>
            <person name="Klenk H.-P."/>
        </authorList>
    </citation>
    <scope>NUCLEOTIDE SEQUENCE [LARGE SCALE GENOMIC DNA]</scope>
    <source>
        <strain evidence="12 13">DSM 44170</strain>
    </source>
</reference>
<evidence type="ECO:0000256" key="9">
    <source>
        <dbReference type="RuleBase" id="RU361161"/>
    </source>
</evidence>
<evidence type="ECO:0000256" key="6">
    <source>
        <dbReference type="ARBA" id="ARBA00022801"/>
    </source>
</evidence>
<dbReference type="InterPro" id="IPR001764">
    <property type="entry name" value="Glyco_hydro_3_N"/>
</dbReference>
<feature type="chain" id="PRO_5045878051" description="beta-glucosidase" evidence="10">
    <location>
        <begin position="22"/>
        <end position="1025"/>
    </location>
</feature>
<dbReference type="InterPro" id="IPR005087">
    <property type="entry name" value="CBM11"/>
</dbReference>
<dbReference type="InterPro" id="IPR003644">
    <property type="entry name" value="Calx_beta"/>
</dbReference>
<evidence type="ECO:0000256" key="7">
    <source>
        <dbReference type="ARBA" id="ARBA00022837"/>
    </source>
</evidence>
<evidence type="ECO:0000256" key="3">
    <source>
        <dbReference type="ARBA" id="ARBA00012744"/>
    </source>
</evidence>
<dbReference type="Gene3D" id="2.60.120.430">
    <property type="entry name" value="Galactose-binding lectin"/>
    <property type="match status" value="1"/>
</dbReference>
<dbReference type="EC" id="3.2.1.21" evidence="3"/>
<evidence type="ECO:0000313" key="13">
    <source>
        <dbReference type="Proteomes" id="UP001320766"/>
    </source>
</evidence>
<evidence type="ECO:0000256" key="1">
    <source>
        <dbReference type="ARBA" id="ARBA00000448"/>
    </source>
</evidence>
<dbReference type="InterPro" id="IPR038081">
    <property type="entry name" value="CalX-like_sf"/>
</dbReference>
<dbReference type="SUPFAM" id="SSF141072">
    <property type="entry name" value="CalX-like"/>
    <property type="match status" value="1"/>
</dbReference>
<dbReference type="InterPro" id="IPR002772">
    <property type="entry name" value="Glyco_hydro_3_C"/>
</dbReference>
<evidence type="ECO:0000256" key="4">
    <source>
        <dbReference type="ARBA" id="ARBA00022729"/>
    </source>
</evidence>
<dbReference type="Gene3D" id="2.60.40.2030">
    <property type="match status" value="1"/>
</dbReference>
<comment type="similarity">
    <text evidence="2 9">Belongs to the glycosyl hydrolase 3 family.</text>
</comment>
<evidence type="ECO:0000256" key="8">
    <source>
        <dbReference type="ARBA" id="ARBA00023295"/>
    </source>
</evidence>
<organism evidence="12 13">
    <name type="scientific">Nonomuraea roseoviolacea subsp. carminata</name>
    <dbReference type="NCBI Taxonomy" id="160689"/>
    <lineage>
        <taxon>Bacteria</taxon>
        <taxon>Bacillati</taxon>
        <taxon>Actinomycetota</taxon>
        <taxon>Actinomycetes</taxon>
        <taxon>Streptosporangiales</taxon>
        <taxon>Streptosporangiaceae</taxon>
        <taxon>Nonomuraea</taxon>
    </lineage>
</organism>